<feature type="domain" description="DUF659" evidence="1">
    <location>
        <begin position="40"/>
        <end position="156"/>
    </location>
</feature>
<dbReference type="PANTHER" id="PTHR32166:SF24">
    <property type="entry name" value="F16P17.2 PROTEIN"/>
    <property type="match status" value="1"/>
</dbReference>
<dbReference type="EMBL" id="NCKV01019628">
    <property type="protein sequence ID" value="RWS20157.1"/>
    <property type="molecule type" value="Genomic_DNA"/>
</dbReference>
<dbReference type="VEuPathDB" id="VectorBase:LDEU011883"/>
<sequence length="168" mass="19241">MQLKQLLAKFIFSSSSPFSAIENEYLKQFLQKIGSGFRLPSRRELSHSLLNNVFKEAKEYLRSKIVECDFFSILIDGWENVRHVSVINIILCFPLPMFYKSIEFGGQMMTGQLLYSEIKEVIEELGEDKVVAVVSDNGTNMVAAVKSITQISKNCWNTMFRTCSEFTN</sequence>
<proteinExistence type="predicted"/>
<reference evidence="2 3" key="1">
    <citation type="journal article" date="2018" name="Gigascience">
        <title>Genomes of trombidid mites reveal novel predicted allergens and laterally-transferred genes associated with secondary metabolism.</title>
        <authorList>
            <person name="Dong X."/>
            <person name="Chaisiri K."/>
            <person name="Xia D."/>
            <person name="Armstrong S.D."/>
            <person name="Fang Y."/>
            <person name="Donnelly M.J."/>
            <person name="Kadowaki T."/>
            <person name="McGarry J.W."/>
            <person name="Darby A.C."/>
            <person name="Makepeace B.L."/>
        </authorList>
    </citation>
    <scope>NUCLEOTIDE SEQUENCE [LARGE SCALE GENOMIC DNA]</scope>
    <source>
        <strain evidence="2">UoL-UT</strain>
    </source>
</reference>
<evidence type="ECO:0000313" key="3">
    <source>
        <dbReference type="Proteomes" id="UP000288716"/>
    </source>
</evidence>
<gene>
    <name evidence="2" type="ORF">B4U80_12146</name>
</gene>
<dbReference type="SUPFAM" id="SSF53098">
    <property type="entry name" value="Ribonuclease H-like"/>
    <property type="match status" value="1"/>
</dbReference>
<dbReference type="STRING" id="299467.A0A443RXR6"/>
<dbReference type="OrthoDB" id="6513808at2759"/>
<dbReference type="Proteomes" id="UP000288716">
    <property type="component" value="Unassembled WGS sequence"/>
</dbReference>
<protein>
    <recommendedName>
        <fullName evidence="1">DUF659 domain-containing protein</fullName>
    </recommendedName>
</protein>
<name>A0A443RXR6_9ACAR</name>
<evidence type="ECO:0000259" key="1">
    <source>
        <dbReference type="Pfam" id="PF04937"/>
    </source>
</evidence>
<dbReference type="SUPFAM" id="SSF140996">
    <property type="entry name" value="Hermes dimerisation domain"/>
    <property type="match status" value="1"/>
</dbReference>
<comment type="caution">
    <text evidence="2">The sequence shown here is derived from an EMBL/GenBank/DDBJ whole genome shotgun (WGS) entry which is preliminary data.</text>
</comment>
<accession>A0A443RXR6</accession>
<dbReference type="InterPro" id="IPR007021">
    <property type="entry name" value="DUF659"/>
</dbReference>
<organism evidence="2 3">
    <name type="scientific">Leptotrombidium deliense</name>
    <dbReference type="NCBI Taxonomy" id="299467"/>
    <lineage>
        <taxon>Eukaryota</taxon>
        <taxon>Metazoa</taxon>
        <taxon>Ecdysozoa</taxon>
        <taxon>Arthropoda</taxon>
        <taxon>Chelicerata</taxon>
        <taxon>Arachnida</taxon>
        <taxon>Acari</taxon>
        <taxon>Acariformes</taxon>
        <taxon>Trombidiformes</taxon>
        <taxon>Prostigmata</taxon>
        <taxon>Anystina</taxon>
        <taxon>Parasitengona</taxon>
        <taxon>Trombiculoidea</taxon>
        <taxon>Trombiculidae</taxon>
        <taxon>Leptotrombidium</taxon>
    </lineage>
</organism>
<keyword evidence="3" id="KW-1185">Reference proteome</keyword>
<dbReference type="InterPro" id="IPR012337">
    <property type="entry name" value="RNaseH-like_sf"/>
</dbReference>
<dbReference type="PANTHER" id="PTHR32166">
    <property type="entry name" value="OSJNBA0013A04.12 PROTEIN"/>
    <property type="match status" value="1"/>
</dbReference>
<dbReference type="AlphaFoldDB" id="A0A443RXR6"/>
<dbReference type="Pfam" id="PF04937">
    <property type="entry name" value="DUF659"/>
    <property type="match status" value="1"/>
</dbReference>
<evidence type="ECO:0000313" key="2">
    <source>
        <dbReference type="EMBL" id="RWS20157.1"/>
    </source>
</evidence>